<accession>A0A2T0ZWZ9</accession>
<protein>
    <recommendedName>
        <fullName evidence="4">DoxX-like protein</fullName>
    </recommendedName>
</protein>
<organism evidence="2 3">
    <name type="scientific">Antricoccus suffuscus</name>
    <dbReference type="NCBI Taxonomy" id="1629062"/>
    <lineage>
        <taxon>Bacteria</taxon>
        <taxon>Bacillati</taxon>
        <taxon>Actinomycetota</taxon>
        <taxon>Actinomycetes</taxon>
        <taxon>Geodermatophilales</taxon>
        <taxon>Antricoccaceae</taxon>
        <taxon>Antricoccus</taxon>
    </lineage>
</organism>
<gene>
    <name evidence="2" type="ORF">CLV47_11474</name>
</gene>
<keyword evidence="3" id="KW-1185">Reference proteome</keyword>
<dbReference type="Proteomes" id="UP000237752">
    <property type="component" value="Unassembled WGS sequence"/>
</dbReference>
<evidence type="ECO:0000313" key="3">
    <source>
        <dbReference type="Proteomes" id="UP000237752"/>
    </source>
</evidence>
<dbReference type="AlphaFoldDB" id="A0A2T0ZWZ9"/>
<feature type="transmembrane region" description="Helical" evidence="1">
    <location>
        <begin position="80"/>
        <end position="98"/>
    </location>
</feature>
<evidence type="ECO:0000256" key="1">
    <source>
        <dbReference type="SAM" id="Phobius"/>
    </source>
</evidence>
<dbReference type="EMBL" id="PVUE01000014">
    <property type="protein sequence ID" value="PRZ40777.1"/>
    <property type="molecule type" value="Genomic_DNA"/>
</dbReference>
<reference evidence="2 3" key="1">
    <citation type="submission" date="2018-03" db="EMBL/GenBank/DDBJ databases">
        <title>Genomic Encyclopedia of Archaeal and Bacterial Type Strains, Phase II (KMG-II): from individual species to whole genera.</title>
        <authorList>
            <person name="Goeker M."/>
        </authorList>
    </citation>
    <scope>NUCLEOTIDE SEQUENCE [LARGE SCALE GENOMIC DNA]</scope>
    <source>
        <strain evidence="2 3">DSM 100065</strain>
    </source>
</reference>
<comment type="caution">
    <text evidence="2">The sequence shown here is derived from an EMBL/GenBank/DDBJ whole genome shotgun (WGS) entry which is preliminary data.</text>
</comment>
<keyword evidence="1" id="KW-1133">Transmembrane helix</keyword>
<evidence type="ECO:0000313" key="2">
    <source>
        <dbReference type="EMBL" id="PRZ40777.1"/>
    </source>
</evidence>
<evidence type="ECO:0008006" key="4">
    <source>
        <dbReference type="Google" id="ProtNLM"/>
    </source>
</evidence>
<keyword evidence="1" id="KW-0812">Transmembrane</keyword>
<dbReference type="OrthoDB" id="3267263at2"/>
<sequence>MSLAAKLRRAPARIAAGAFILNSGVGKLSGDEATANGIHATAAGAYPVVKKVEPKLFLKALAVGEIAVGSALLLPIVPAGLAGLALTGFAGALVGMYIKTPALHDKYLRPTGAGVAIAKDSWLLGIGTGLVVDAALSESRVTRTED</sequence>
<keyword evidence="1" id="KW-0472">Membrane</keyword>
<proteinExistence type="predicted"/>
<name>A0A2T0ZWZ9_9ACTN</name>
<dbReference type="RefSeq" id="WP_106349954.1">
    <property type="nucleotide sequence ID" value="NZ_PVUE01000014.1"/>
</dbReference>